<name>A0A6G1HTY7_9PEZI</name>
<evidence type="ECO:0000313" key="3">
    <source>
        <dbReference type="Proteomes" id="UP000799640"/>
    </source>
</evidence>
<protein>
    <submittedName>
        <fullName evidence="2">Uncharacterized protein</fullName>
    </submittedName>
</protein>
<dbReference type="EMBL" id="ML996697">
    <property type="protein sequence ID" value="KAF2399518.1"/>
    <property type="molecule type" value="Genomic_DNA"/>
</dbReference>
<evidence type="ECO:0000313" key="2">
    <source>
        <dbReference type="EMBL" id="KAF2399518.1"/>
    </source>
</evidence>
<gene>
    <name evidence="2" type="ORF">EJ06DRAFT_531055</name>
</gene>
<sequence length="87" mass="9479">MSARELVRWLTGCRGQIVSCHEQTPIVGDTSAPELSISQVSPLCFTSSLPKSWTPKTRWHGTLRKPFASIQAPQANEGDVPSGTDEL</sequence>
<feature type="region of interest" description="Disordered" evidence="1">
    <location>
        <begin position="67"/>
        <end position="87"/>
    </location>
</feature>
<dbReference type="Proteomes" id="UP000799640">
    <property type="component" value="Unassembled WGS sequence"/>
</dbReference>
<feature type="non-terminal residue" evidence="2">
    <location>
        <position position="87"/>
    </location>
</feature>
<evidence type="ECO:0000256" key="1">
    <source>
        <dbReference type="SAM" id="MobiDB-lite"/>
    </source>
</evidence>
<dbReference type="AlphaFoldDB" id="A0A6G1HTY7"/>
<reference evidence="2" key="1">
    <citation type="journal article" date="2020" name="Stud. Mycol.">
        <title>101 Dothideomycetes genomes: a test case for predicting lifestyles and emergence of pathogens.</title>
        <authorList>
            <person name="Haridas S."/>
            <person name="Albert R."/>
            <person name="Binder M."/>
            <person name="Bloem J."/>
            <person name="Labutti K."/>
            <person name="Salamov A."/>
            <person name="Andreopoulos B."/>
            <person name="Baker S."/>
            <person name="Barry K."/>
            <person name="Bills G."/>
            <person name="Bluhm B."/>
            <person name="Cannon C."/>
            <person name="Castanera R."/>
            <person name="Culley D."/>
            <person name="Daum C."/>
            <person name="Ezra D."/>
            <person name="Gonzalez J."/>
            <person name="Henrissat B."/>
            <person name="Kuo A."/>
            <person name="Liang C."/>
            <person name="Lipzen A."/>
            <person name="Lutzoni F."/>
            <person name="Magnuson J."/>
            <person name="Mondo S."/>
            <person name="Nolan M."/>
            <person name="Ohm R."/>
            <person name="Pangilinan J."/>
            <person name="Park H.-J."/>
            <person name="Ramirez L."/>
            <person name="Alfaro M."/>
            <person name="Sun H."/>
            <person name="Tritt A."/>
            <person name="Yoshinaga Y."/>
            <person name="Zwiers L.-H."/>
            <person name="Turgeon B."/>
            <person name="Goodwin S."/>
            <person name="Spatafora J."/>
            <person name="Crous P."/>
            <person name="Grigoriev I."/>
        </authorList>
    </citation>
    <scope>NUCLEOTIDE SEQUENCE</scope>
    <source>
        <strain evidence="2">CBS 262.69</strain>
    </source>
</reference>
<proteinExistence type="predicted"/>
<organism evidence="2 3">
    <name type="scientific">Trichodelitschia bisporula</name>
    <dbReference type="NCBI Taxonomy" id="703511"/>
    <lineage>
        <taxon>Eukaryota</taxon>
        <taxon>Fungi</taxon>
        <taxon>Dikarya</taxon>
        <taxon>Ascomycota</taxon>
        <taxon>Pezizomycotina</taxon>
        <taxon>Dothideomycetes</taxon>
        <taxon>Dothideomycetes incertae sedis</taxon>
        <taxon>Phaeotrichales</taxon>
        <taxon>Phaeotrichaceae</taxon>
        <taxon>Trichodelitschia</taxon>
    </lineage>
</organism>
<keyword evidence="3" id="KW-1185">Reference proteome</keyword>
<accession>A0A6G1HTY7</accession>